<dbReference type="GO" id="GO:0061343">
    <property type="term" value="P:cell adhesion involved in heart morphogenesis"/>
    <property type="evidence" value="ECO:0007669"/>
    <property type="project" value="TreeGrafter"/>
</dbReference>
<reference evidence="3 4" key="1">
    <citation type="journal article" date="2023" name="J. Hered.">
        <title>Chromosome-level genome of the wood stork (Mycteria americana) provides insight into avian chromosome evolution.</title>
        <authorList>
            <person name="Flamio R. Jr."/>
            <person name="Ramstad K.M."/>
        </authorList>
    </citation>
    <scope>NUCLEOTIDE SEQUENCE [LARGE SCALE GENOMIC DNA]</scope>
    <source>
        <strain evidence="3">JAX WOST 10</strain>
    </source>
</reference>
<dbReference type="PANTHER" id="PTHR33395:SF22">
    <property type="entry name" value="REVERSE TRANSCRIPTASE DOMAIN-CONTAINING PROTEIN"/>
    <property type="match status" value="1"/>
</dbReference>
<dbReference type="InterPro" id="IPR000477">
    <property type="entry name" value="RT_dom"/>
</dbReference>
<dbReference type="PANTHER" id="PTHR33395">
    <property type="entry name" value="TRANSCRIPTASE, PUTATIVE-RELATED-RELATED"/>
    <property type="match status" value="1"/>
</dbReference>
<keyword evidence="4" id="KW-1185">Reference proteome</keyword>
<gene>
    <name evidence="3" type="ORF">QYF61_009211</name>
</gene>
<feature type="domain" description="Reverse transcriptase" evidence="2">
    <location>
        <begin position="292"/>
        <end position="489"/>
    </location>
</feature>
<accession>A0AAN7S6A9</accession>
<feature type="region of interest" description="Disordered" evidence="1">
    <location>
        <begin position="202"/>
        <end position="223"/>
    </location>
</feature>
<evidence type="ECO:0000313" key="4">
    <source>
        <dbReference type="Proteomes" id="UP001333110"/>
    </source>
</evidence>
<dbReference type="EMBL" id="JAUNZN010000005">
    <property type="protein sequence ID" value="KAK4820966.1"/>
    <property type="molecule type" value="Genomic_DNA"/>
</dbReference>
<dbReference type="AlphaFoldDB" id="A0AAN7S6A9"/>
<dbReference type="GO" id="GO:0007508">
    <property type="term" value="P:larval heart development"/>
    <property type="evidence" value="ECO:0007669"/>
    <property type="project" value="TreeGrafter"/>
</dbReference>
<comment type="caution">
    <text evidence="3">The sequence shown here is derived from an EMBL/GenBank/DDBJ whole genome shotgun (WGS) entry which is preliminary data.</text>
</comment>
<proteinExistence type="predicted"/>
<dbReference type="Pfam" id="PF00078">
    <property type="entry name" value="RVT_1"/>
    <property type="match status" value="1"/>
</dbReference>
<organism evidence="3 4">
    <name type="scientific">Mycteria americana</name>
    <name type="common">Wood stork</name>
    <dbReference type="NCBI Taxonomy" id="33587"/>
    <lineage>
        <taxon>Eukaryota</taxon>
        <taxon>Metazoa</taxon>
        <taxon>Chordata</taxon>
        <taxon>Craniata</taxon>
        <taxon>Vertebrata</taxon>
        <taxon>Euteleostomi</taxon>
        <taxon>Archelosauria</taxon>
        <taxon>Archosauria</taxon>
        <taxon>Dinosauria</taxon>
        <taxon>Saurischia</taxon>
        <taxon>Theropoda</taxon>
        <taxon>Coelurosauria</taxon>
        <taxon>Aves</taxon>
        <taxon>Neognathae</taxon>
        <taxon>Neoaves</taxon>
        <taxon>Aequornithes</taxon>
        <taxon>Ciconiiformes</taxon>
        <taxon>Ciconiidae</taxon>
        <taxon>Mycteria</taxon>
    </lineage>
</organism>
<dbReference type="CDD" id="cd01650">
    <property type="entry name" value="RT_nLTR_like"/>
    <property type="match status" value="1"/>
</dbReference>
<evidence type="ECO:0000256" key="1">
    <source>
        <dbReference type="SAM" id="MobiDB-lite"/>
    </source>
</evidence>
<dbReference type="GO" id="GO:0031012">
    <property type="term" value="C:extracellular matrix"/>
    <property type="evidence" value="ECO:0007669"/>
    <property type="project" value="TreeGrafter"/>
</dbReference>
<protein>
    <recommendedName>
        <fullName evidence="2">Reverse transcriptase domain-containing protein</fullName>
    </recommendedName>
</protein>
<sequence length="528" mass="60257">MCLEQIQKVIDTPTRGDAILDLTVTNARELISDVKIGGNLGCSDYALVEFTALRDMRQARGIIRTLNFRKAKFQLFKECRKSGKEGKRPAWLSQDMLVRLKSKRELHRQWKQGQVTWEEYRDAACLGRDGVRKAKAQLELNLARDAKNNKKGFYRYINQKRKVKESVPPLMNKNGDLVLTDKEKAEVLNNFFALVFSGDRSPHPSQVNGQHVADQGGKAPPTVREDQVHDHLRNLNIYKSMGPDEMHPRVLRELADVAAKPLSMIFEKSWQSGEVPGDQKKENTVPIFKKGRKDDPGNYRPVSLISVLGKIMEQILLEAMLEHMEDREMIQDSQHGFTKGKSCLANLVAFYEGVTTSVDKGKAMDVIYLDFCKAFDTVPPSILRSELERYRFDGWTVQWMRNWLDGRIQRVVVNGSIAVHITAVMNIFISDIDSEIECTLSKFADDTRLSGAVDTPEGRDVIQRDLDKLKKWACVNLMRFNKAKCRVLHLGRGNPWFQYRLGDDVIESSPVEKDLGVLMDEKLNMSQQ</sequence>
<dbReference type="SUPFAM" id="SSF56672">
    <property type="entry name" value="DNA/RNA polymerases"/>
    <property type="match status" value="1"/>
</dbReference>
<evidence type="ECO:0000259" key="2">
    <source>
        <dbReference type="Pfam" id="PF00078"/>
    </source>
</evidence>
<evidence type="ECO:0000313" key="3">
    <source>
        <dbReference type="EMBL" id="KAK4820966.1"/>
    </source>
</evidence>
<dbReference type="Proteomes" id="UP001333110">
    <property type="component" value="Unassembled WGS sequence"/>
</dbReference>
<name>A0AAN7S6A9_MYCAM</name>
<dbReference type="InterPro" id="IPR043502">
    <property type="entry name" value="DNA/RNA_pol_sf"/>
</dbReference>